<evidence type="ECO:0000256" key="4">
    <source>
        <dbReference type="ARBA" id="ARBA00023237"/>
    </source>
</evidence>
<reference evidence="7" key="1">
    <citation type="submission" date="2019-03" db="EMBL/GenBank/DDBJ databases">
        <title>Single cell metagenomics reveals metabolic interactions within the superorganism composed of flagellate Streblomastix strix and complex community of Bacteroidetes bacteria on its surface.</title>
        <authorList>
            <person name="Treitli S.C."/>
            <person name="Kolisko M."/>
            <person name="Husnik F."/>
            <person name="Keeling P."/>
            <person name="Hampl V."/>
        </authorList>
    </citation>
    <scope>NUCLEOTIDE SEQUENCE</scope>
    <source>
        <strain evidence="7">STM</strain>
    </source>
</reference>
<keyword evidence="4" id="KW-0998">Cell outer membrane</keyword>
<dbReference type="Pfam" id="PF14322">
    <property type="entry name" value="SusD-like_3"/>
    <property type="match status" value="1"/>
</dbReference>
<sequence length="453" mass="51202">MKTYSIKNAIWASALLLSQVFISCEDYFLNAESPQYISDASSIIDAQSAETALLGVYSGLQQGNYYGGGGFLIATNLSGGDLIWVGTLNFQNTFVTHTYRADNGTLDSAWEAIHQVVNRANQVIDKVPKLDIVGLSDETKNKWLGEAYTIRALTHFDLARAWGNVPIVTTPTTDPVSASDVKQSTQQEVYAHVLTDLDFAEDIVSKTLDRNRVNIYTVYAFKARVYLYTEQWEKAEEYASKIIESPNFDLVGWDNILAAKNTKESVWELAFSTSDRSSHYSNWSSDSYRNTLAPSKILFNLLHDSNIGGERSKLVKDVSTDTKLDYYVQLLYWRSNNDNPTYIFRLAEQYLIRAEARAKKTAPDLIGALKDLNAVQTRAQARLSEASSISQIVLDIENERRVEFALEAQRWFDLVRTKKVESVLGVTDTHKWIFPLPYNDVQTDHNLNQNEGY</sequence>
<dbReference type="PROSITE" id="PS51257">
    <property type="entry name" value="PROKAR_LIPOPROTEIN"/>
    <property type="match status" value="1"/>
</dbReference>
<name>A0A5J4RIQ1_9ZZZZ</name>
<evidence type="ECO:0000256" key="3">
    <source>
        <dbReference type="ARBA" id="ARBA00023136"/>
    </source>
</evidence>
<dbReference type="GO" id="GO:0009279">
    <property type="term" value="C:cell outer membrane"/>
    <property type="evidence" value="ECO:0007669"/>
    <property type="project" value="UniProtKB-SubCell"/>
</dbReference>
<evidence type="ECO:0000259" key="6">
    <source>
        <dbReference type="Pfam" id="PF14322"/>
    </source>
</evidence>
<keyword evidence="2" id="KW-0732">Signal</keyword>
<gene>
    <name evidence="7" type="ORF">EZS27_018101</name>
</gene>
<proteinExistence type="predicted"/>
<dbReference type="InterPro" id="IPR011990">
    <property type="entry name" value="TPR-like_helical_dom_sf"/>
</dbReference>
<dbReference type="Pfam" id="PF07980">
    <property type="entry name" value="SusD_RagB"/>
    <property type="match status" value="1"/>
</dbReference>
<dbReference type="SUPFAM" id="SSF48452">
    <property type="entry name" value="TPR-like"/>
    <property type="match status" value="1"/>
</dbReference>
<evidence type="ECO:0000259" key="5">
    <source>
        <dbReference type="Pfam" id="PF07980"/>
    </source>
</evidence>
<dbReference type="CDD" id="cd08977">
    <property type="entry name" value="SusD"/>
    <property type="match status" value="1"/>
</dbReference>
<comment type="subcellular location">
    <subcellularLocation>
        <location evidence="1">Cell outer membrane</location>
    </subcellularLocation>
</comment>
<evidence type="ECO:0000256" key="2">
    <source>
        <dbReference type="ARBA" id="ARBA00022729"/>
    </source>
</evidence>
<dbReference type="InterPro" id="IPR033985">
    <property type="entry name" value="SusD-like_N"/>
</dbReference>
<feature type="domain" description="SusD-like N-terminal" evidence="6">
    <location>
        <begin position="91"/>
        <end position="227"/>
    </location>
</feature>
<dbReference type="EMBL" id="SNRY01001108">
    <property type="protein sequence ID" value="KAA6333492.1"/>
    <property type="molecule type" value="Genomic_DNA"/>
</dbReference>
<dbReference type="Gene3D" id="1.25.40.390">
    <property type="match status" value="1"/>
</dbReference>
<protein>
    <submittedName>
        <fullName evidence="7">RagB/SusD family nutrient uptake outer membrane protein</fullName>
    </submittedName>
</protein>
<dbReference type="InterPro" id="IPR012944">
    <property type="entry name" value="SusD_RagB_dom"/>
</dbReference>
<keyword evidence="3" id="KW-0472">Membrane</keyword>
<dbReference type="AlphaFoldDB" id="A0A5J4RIQ1"/>
<comment type="caution">
    <text evidence="7">The sequence shown here is derived from an EMBL/GenBank/DDBJ whole genome shotgun (WGS) entry which is preliminary data.</text>
</comment>
<feature type="domain" description="RagB/SusD" evidence="5">
    <location>
        <begin position="333"/>
        <end position="420"/>
    </location>
</feature>
<organism evidence="7">
    <name type="scientific">termite gut metagenome</name>
    <dbReference type="NCBI Taxonomy" id="433724"/>
    <lineage>
        <taxon>unclassified sequences</taxon>
        <taxon>metagenomes</taxon>
        <taxon>organismal metagenomes</taxon>
    </lineage>
</organism>
<evidence type="ECO:0000313" key="7">
    <source>
        <dbReference type="EMBL" id="KAA6333492.1"/>
    </source>
</evidence>
<accession>A0A5J4RIQ1</accession>
<evidence type="ECO:0000256" key="1">
    <source>
        <dbReference type="ARBA" id="ARBA00004442"/>
    </source>
</evidence>